<protein>
    <submittedName>
        <fullName evidence="1">Uncharacterized protein</fullName>
    </submittedName>
</protein>
<dbReference type="Proteomes" id="UP000237640">
    <property type="component" value="Unassembled WGS sequence"/>
</dbReference>
<dbReference type="PROSITE" id="PS51257">
    <property type="entry name" value="PROKAR_LIPOPROTEIN"/>
    <property type="match status" value="1"/>
</dbReference>
<sequence length="347" mass="37156">MKTNNNKIAVLSLALATLFACESDDKIVDTILEEVGTGAIIRTIDEDNDLVYNDITTSFDAGSVYTLVLEEQDEEEGALLESVEIFVNFDDRSFEEAGDADDMTTSEVPLRTLQASDFSTGDRGLPQITVTFTSDELVSTTGIDETMIIGKDRFEFRLVLNLTNGETFTNTDVGGPVSGGAFFSAPFEYFPVIECSITESLAGTHSYVTTGILPAPGGGGMCSGADLNGTVTWTEDSSGVYISSDMSFGQFEDCYSGRGAATGEQITIEWDCTELTPDGEVVLNEGVVVPNDDDDSDTELTYSYSITNVTGADMTIEFSNSAGDRGTVVLTREGGADWPVIFTANNE</sequence>
<comment type="caution">
    <text evidence="1">The sequence shown here is derived from an EMBL/GenBank/DDBJ whole genome shotgun (WGS) entry which is preliminary data.</text>
</comment>
<organism evidence="1 2">
    <name type="scientific">Flagellimonas meridianipacifica</name>
    <dbReference type="NCBI Taxonomy" id="1080225"/>
    <lineage>
        <taxon>Bacteria</taxon>
        <taxon>Pseudomonadati</taxon>
        <taxon>Bacteroidota</taxon>
        <taxon>Flavobacteriia</taxon>
        <taxon>Flavobacteriales</taxon>
        <taxon>Flavobacteriaceae</taxon>
        <taxon>Flagellimonas</taxon>
    </lineage>
</organism>
<dbReference type="AlphaFoldDB" id="A0A2T0M8D8"/>
<accession>A0A2T0M8D8</accession>
<proteinExistence type="predicted"/>
<dbReference type="OrthoDB" id="1327228at2"/>
<gene>
    <name evidence="1" type="ORF">CLV81_2079</name>
</gene>
<keyword evidence="2" id="KW-1185">Reference proteome</keyword>
<name>A0A2T0M8D8_9FLAO</name>
<reference evidence="1 2" key="1">
    <citation type="submission" date="2018-03" db="EMBL/GenBank/DDBJ databases">
        <title>Genomic Encyclopedia of Archaeal and Bacterial Type Strains, Phase II (KMG-II): from individual species to whole genera.</title>
        <authorList>
            <person name="Goeker M."/>
        </authorList>
    </citation>
    <scope>NUCLEOTIDE SEQUENCE [LARGE SCALE GENOMIC DNA]</scope>
    <source>
        <strain evidence="1 2">DSM 25027</strain>
    </source>
</reference>
<dbReference type="RefSeq" id="WP_106145045.1">
    <property type="nucleotide sequence ID" value="NZ_PVYX01000002.1"/>
</dbReference>
<evidence type="ECO:0000313" key="2">
    <source>
        <dbReference type="Proteomes" id="UP000237640"/>
    </source>
</evidence>
<evidence type="ECO:0000313" key="1">
    <source>
        <dbReference type="EMBL" id="PRX53692.1"/>
    </source>
</evidence>
<dbReference type="EMBL" id="PVYX01000002">
    <property type="protein sequence ID" value="PRX53692.1"/>
    <property type="molecule type" value="Genomic_DNA"/>
</dbReference>